<reference evidence="3" key="1">
    <citation type="journal article" date="2021" name="PeerJ">
        <title>Extensive microbial diversity within the chicken gut microbiome revealed by metagenomics and culture.</title>
        <authorList>
            <person name="Gilroy R."/>
            <person name="Ravi A."/>
            <person name="Getino M."/>
            <person name="Pursley I."/>
            <person name="Horton D.L."/>
            <person name="Alikhan N.F."/>
            <person name="Baker D."/>
            <person name="Gharbi K."/>
            <person name="Hall N."/>
            <person name="Watson M."/>
            <person name="Adriaenssens E.M."/>
            <person name="Foster-Nyarko E."/>
            <person name="Jarju S."/>
            <person name="Secka A."/>
            <person name="Antonio M."/>
            <person name="Oren A."/>
            <person name="Chaudhuri R.R."/>
            <person name="La Ragione R."/>
            <person name="Hildebrand F."/>
            <person name="Pallen M.J."/>
        </authorList>
    </citation>
    <scope>NUCLEOTIDE SEQUENCE</scope>
    <source>
        <strain evidence="3">CHK174-6876</strain>
    </source>
</reference>
<gene>
    <name evidence="3" type="ORF">K8V00_07555</name>
</gene>
<dbReference type="PANTHER" id="PTHR41287:SF1">
    <property type="entry name" value="PROTEIN YMFN"/>
    <property type="match status" value="1"/>
</dbReference>
<evidence type="ECO:0000259" key="2">
    <source>
        <dbReference type="Pfam" id="PF20441"/>
    </source>
</evidence>
<dbReference type="InterPro" id="IPR046462">
    <property type="entry name" value="TerL_nuclease"/>
</dbReference>
<evidence type="ECO:0000259" key="1">
    <source>
        <dbReference type="Pfam" id="PF03354"/>
    </source>
</evidence>
<dbReference type="Proteomes" id="UP000707535">
    <property type="component" value="Unassembled WGS sequence"/>
</dbReference>
<dbReference type="EMBL" id="DYXG01000076">
    <property type="protein sequence ID" value="HJE97462.1"/>
    <property type="molecule type" value="Genomic_DNA"/>
</dbReference>
<sequence>MILNHYVDEYIGLWKTGEIKFNTERVQLIDYLEKEVFCRDDIYFDEKQIEHYIAFSEKNYFPLDPWEKFIAPFIFLKYKEDDELFFEQFFITLGRGGGKNGFITTLSNYFISQLHGIRNYDVTIVANSEGQAKRSFMECYNQINMIEALENNFVNGKSEIVGKGTQSVFRFATSNAKTKDGGREGCVIYDEIHEMENSAIVDVFSGGLGKVDNPREFFISTNGFLREGYYDKLLERCEAILNGQSSERIFPFICKLDDINEMEDEDSWEKANPALSKPWNRRAKRLYNKIKKQYDALEESPSGRRAFVTKRMNLVEGDSEKDVTTHEKLMITDRHVDIPIGQHAVAGFDYASIRDFASVGLLFKMGDEFVWRQHTYVRKGFLDVFKLKAPIKEWEDRGLFTIVDEPSIDPQHLIDWLVEKRELYPIDLVCADGFRMDLLKPLLEKNEFEYEFLRNPRGVQAKMAPIIEDGFANERFIFEDDPSMRWYTNNTYVKEDGAGNRTFLKKEPVRRKTDGFHAFLAALYKREMIAETVDYDEAFDMLDELDF</sequence>
<proteinExistence type="predicted"/>
<accession>A0A921K0Y8</accession>
<feature type="domain" description="Terminase large subunit-like ATPase" evidence="1">
    <location>
        <begin position="65"/>
        <end position="237"/>
    </location>
</feature>
<dbReference type="Pfam" id="PF03354">
    <property type="entry name" value="TerL_ATPase"/>
    <property type="match status" value="1"/>
</dbReference>
<dbReference type="GO" id="GO:0004519">
    <property type="term" value="F:endonuclease activity"/>
    <property type="evidence" value="ECO:0007669"/>
    <property type="project" value="InterPro"/>
</dbReference>
<dbReference type="PANTHER" id="PTHR41287">
    <property type="match status" value="1"/>
</dbReference>
<organism evidence="3 4">
    <name type="scientific">Ligilactobacillus acidipiscis</name>
    <dbReference type="NCBI Taxonomy" id="89059"/>
    <lineage>
        <taxon>Bacteria</taxon>
        <taxon>Bacillati</taxon>
        <taxon>Bacillota</taxon>
        <taxon>Bacilli</taxon>
        <taxon>Lactobacillales</taxon>
        <taxon>Lactobacillaceae</taxon>
        <taxon>Ligilactobacillus</taxon>
    </lineage>
</organism>
<comment type="caution">
    <text evidence="3">The sequence shown here is derived from an EMBL/GenBank/DDBJ whole genome shotgun (WGS) entry which is preliminary data.</text>
</comment>
<evidence type="ECO:0000313" key="3">
    <source>
        <dbReference type="EMBL" id="HJE97462.1"/>
    </source>
</evidence>
<dbReference type="InterPro" id="IPR046461">
    <property type="entry name" value="TerL_ATPase"/>
</dbReference>
<feature type="domain" description="Terminase large subunit-like endonuclease" evidence="2">
    <location>
        <begin position="249"/>
        <end position="524"/>
    </location>
</feature>
<dbReference type="InterPro" id="IPR005021">
    <property type="entry name" value="Terminase_largesu-like"/>
</dbReference>
<evidence type="ECO:0000313" key="4">
    <source>
        <dbReference type="Proteomes" id="UP000707535"/>
    </source>
</evidence>
<dbReference type="Gene3D" id="3.40.50.300">
    <property type="entry name" value="P-loop containing nucleotide triphosphate hydrolases"/>
    <property type="match status" value="1"/>
</dbReference>
<dbReference type="Pfam" id="PF20441">
    <property type="entry name" value="TerL_nuclease"/>
    <property type="match status" value="1"/>
</dbReference>
<dbReference type="AlphaFoldDB" id="A0A921K0Y8"/>
<name>A0A921K0Y8_9LACO</name>
<dbReference type="InterPro" id="IPR027417">
    <property type="entry name" value="P-loop_NTPase"/>
</dbReference>
<protein>
    <submittedName>
        <fullName evidence="3">Terminase large subunit</fullName>
    </submittedName>
</protein>
<reference evidence="3" key="2">
    <citation type="submission" date="2021-09" db="EMBL/GenBank/DDBJ databases">
        <authorList>
            <person name="Gilroy R."/>
        </authorList>
    </citation>
    <scope>NUCLEOTIDE SEQUENCE</scope>
    <source>
        <strain evidence="3">CHK174-6876</strain>
    </source>
</reference>